<protein>
    <recommendedName>
        <fullName evidence="1">HTH cro/C1-type domain-containing protein</fullName>
    </recommendedName>
</protein>
<reference evidence="2 3" key="2">
    <citation type="journal article" date="2016" name="Int. J. Syst. Evol. Microbiol.">
        <title>Bacillus gobiensis sp. nov., isolated from a soil sample.</title>
        <authorList>
            <person name="Liu B."/>
            <person name="Liu G.H."/>
            <person name="Cetin S."/>
            <person name="Schumann P."/>
            <person name="Pan Z.Z."/>
            <person name="Chen Q.Q."/>
        </authorList>
    </citation>
    <scope>NUCLEOTIDE SEQUENCE [LARGE SCALE GENOMIC DNA]</scope>
    <source>
        <strain evidence="2 3">FJAT-4402</strain>
    </source>
</reference>
<dbReference type="OrthoDB" id="252257at2"/>
<proteinExistence type="predicted"/>
<gene>
    <name evidence="2" type="ORF">AM592_01590</name>
</gene>
<dbReference type="SMART" id="SM00530">
    <property type="entry name" value="HTH_XRE"/>
    <property type="match status" value="1"/>
</dbReference>
<dbReference type="SUPFAM" id="SSF47413">
    <property type="entry name" value="lambda repressor-like DNA-binding domains"/>
    <property type="match status" value="1"/>
</dbReference>
<accession>A0A0M4G6D5</accession>
<dbReference type="RefSeq" id="WP_053602149.1">
    <property type="nucleotide sequence ID" value="NZ_CP012600.1"/>
</dbReference>
<evidence type="ECO:0000313" key="3">
    <source>
        <dbReference type="Proteomes" id="UP000067625"/>
    </source>
</evidence>
<organism evidence="2 3">
    <name type="scientific">Bacillus gobiensis</name>
    <dbReference type="NCBI Taxonomy" id="1441095"/>
    <lineage>
        <taxon>Bacteria</taxon>
        <taxon>Bacillati</taxon>
        <taxon>Bacillota</taxon>
        <taxon>Bacilli</taxon>
        <taxon>Bacillales</taxon>
        <taxon>Bacillaceae</taxon>
        <taxon>Bacillus</taxon>
    </lineage>
</organism>
<dbReference type="EMBL" id="CP012600">
    <property type="protein sequence ID" value="ALC80420.1"/>
    <property type="molecule type" value="Genomic_DNA"/>
</dbReference>
<dbReference type="Proteomes" id="UP000067625">
    <property type="component" value="Chromosome"/>
</dbReference>
<dbReference type="GO" id="GO:0003677">
    <property type="term" value="F:DNA binding"/>
    <property type="evidence" value="ECO:0007669"/>
    <property type="project" value="InterPro"/>
</dbReference>
<keyword evidence="3" id="KW-1185">Reference proteome</keyword>
<name>A0A0M4G6D5_9BACI</name>
<dbReference type="InterPro" id="IPR001387">
    <property type="entry name" value="Cro/C1-type_HTH"/>
</dbReference>
<feature type="domain" description="HTH cro/C1-type" evidence="1">
    <location>
        <begin position="13"/>
        <end position="63"/>
    </location>
</feature>
<reference evidence="3" key="1">
    <citation type="submission" date="2015-08" db="EMBL/GenBank/DDBJ databases">
        <title>Genome sequencing project for genomic taxonomy and phylogenomics of Bacillus-like bacteria.</title>
        <authorList>
            <person name="Liu B."/>
            <person name="Wang J."/>
            <person name="Zhu Y."/>
            <person name="Liu G."/>
            <person name="Chen Q."/>
            <person name="Chen Z."/>
            <person name="Lan J."/>
            <person name="Che J."/>
            <person name="Ge C."/>
            <person name="Shi H."/>
            <person name="Pan Z."/>
            <person name="Liu X."/>
        </authorList>
    </citation>
    <scope>NUCLEOTIDE SEQUENCE [LARGE SCALE GENOMIC DNA]</scope>
    <source>
        <strain evidence="3">FJAT-4402</strain>
    </source>
</reference>
<dbReference type="PATRIC" id="fig|1441095.3.peg.331"/>
<dbReference type="STRING" id="1441095.AM592_01590"/>
<sequence>MAGYNKFKGFLVERGIRQQEIADLLGMNRTRVNLILNGQQGKDFKVHEVNKICEYLNISADKYFFNQKVSI</sequence>
<dbReference type="CDD" id="cd00093">
    <property type="entry name" value="HTH_XRE"/>
    <property type="match status" value="1"/>
</dbReference>
<evidence type="ECO:0000313" key="2">
    <source>
        <dbReference type="EMBL" id="ALC80420.1"/>
    </source>
</evidence>
<evidence type="ECO:0000259" key="1">
    <source>
        <dbReference type="PROSITE" id="PS50943"/>
    </source>
</evidence>
<dbReference type="Gene3D" id="1.10.260.40">
    <property type="entry name" value="lambda repressor-like DNA-binding domains"/>
    <property type="match status" value="1"/>
</dbReference>
<dbReference type="InterPro" id="IPR010982">
    <property type="entry name" value="Lambda_DNA-bd_dom_sf"/>
</dbReference>
<dbReference type="AlphaFoldDB" id="A0A0M4G6D5"/>
<dbReference type="PROSITE" id="PS50943">
    <property type="entry name" value="HTH_CROC1"/>
    <property type="match status" value="1"/>
</dbReference>
<dbReference type="Pfam" id="PF01381">
    <property type="entry name" value="HTH_3"/>
    <property type="match status" value="1"/>
</dbReference>